<proteinExistence type="predicted"/>
<keyword evidence="1" id="KW-0812">Transmembrane</keyword>
<evidence type="ECO:0000313" key="2">
    <source>
        <dbReference type="EMBL" id="GHB93550.1"/>
    </source>
</evidence>
<keyword evidence="1" id="KW-0472">Membrane</keyword>
<accession>A0A8J3GBV0</accession>
<dbReference type="Proteomes" id="UP000642829">
    <property type="component" value="Unassembled WGS sequence"/>
</dbReference>
<dbReference type="AlphaFoldDB" id="A0A8J3GBV0"/>
<feature type="transmembrane region" description="Helical" evidence="1">
    <location>
        <begin position="43"/>
        <end position="60"/>
    </location>
</feature>
<feature type="transmembrane region" description="Helical" evidence="1">
    <location>
        <begin position="20"/>
        <end position="37"/>
    </location>
</feature>
<name>A0A8J3GBV0_9BACT</name>
<gene>
    <name evidence="2" type="ORF">GCM10007047_06290</name>
</gene>
<keyword evidence="3" id="KW-1185">Reference proteome</keyword>
<reference evidence="2" key="2">
    <citation type="submission" date="2020-09" db="EMBL/GenBank/DDBJ databases">
        <authorList>
            <person name="Sun Q."/>
            <person name="Kim S."/>
        </authorList>
    </citation>
    <scope>NUCLEOTIDE SEQUENCE</scope>
    <source>
        <strain evidence="2">KCTC 12870</strain>
    </source>
</reference>
<evidence type="ECO:0000256" key="1">
    <source>
        <dbReference type="SAM" id="Phobius"/>
    </source>
</evidence>
<sequence length="79" mass="8664">MKGSIQTEESADTTCFAKALIFLSLGFTISWCSITNWDLGQTQMLVSGFLGIALGARYLLLYTKAAEQEHAFATSQIPR</sequence>
<dbReference type="EMBL" id="BMXG01000003">
    <property type="protein sequence ID" value="GHB93550.1"/>
    <property type="molecule type" value="Genomic_DNA"/>
</dbReference>
<reference evidence="2" key="1">
    <citation type="journal article" date="2014" name="Int. J. Syst. Evol. Microbiol.">
        <title>Complete genome sequence of Corynebacterium casei LMG S-19264T (=DSM 44701T), isolated from a smear-ripened cheese.</title>
        <authorList>
            <consortium name="US DOE Joint Genome Institute (JGI-PGF)"/>
            <person name="Walter F."/>
            <person name="Albersmeier A."/>
            <person name="Kalinowski J."/>
            <person name="Ruckert C."/>
        </authorList>
    </citation>
    <scope>NUCLEOTIDE SEQUENCE</scope>
    <source>
        <strain evidence="2">KCTC 12870</strain>
    </source>
</reference>
<comment type="caution">
    <text evidence="2">The sequence shown here is derived from an EMBL/GenBank/DDBJ whole genome shotgun (WGS) entry which is preliminary data.</text>
</comment>
<organism evidence="2 3">
    <name type="scientific">Cerasicoccus arenae</name>
    <dbReference type="NCBI Taxonomy" id="424488"/>
    <lineage>
        <taxon>Bacteria</taxon>
        <taxon>Pseudomonadati</taxon>
        <taxon>Verrucomicrobiota</taxon>
        <taxon>Opitutia</taxon>
        <taxon>Puniceicoccales</taxon>
        <taxon>Cerasicoccaceae</taxon>
        <taxon>Cerasicoccus</taxon>
    </lineage>
</organism>
<dbReference type="RefSeq" id="WP_189511776.1">
    <property type="nucleotide sequence ID" value="NZ_BMXG01000003.1"/>
</dbReference>
<keyword evidence="1" id="KW-1133">Transmembrane helix</keyword>
<protein>
    <submittedName>
        <fullName evidence="2">Uncharacterized protein</fullName>
    </submittedName>
</protein>
<evidence type="ECO:0000313" key="3">
    <source>
        <dbReference type="Proteomes" id="UP000642829"/>
    </source>
</evidence>